<keyword evidence="2" id="KW-1185">Reference proteome</keyword>
<evidence type="ECO:0000313" key="2">
    <source>
        <dbReference type="Proteomes" id="UP000030787"/>
    </source>
</evidence>
<dbReference type="STRING" id="1577791.Mpt1_c08130"/>
<dbReference type="GeneID" id="24818482"/>
<dbReference type="RefSeq" id="WP_048112410.1">
    <property type="nucleotide sequence ID" value="NZ_CP010070.1"/>
</dbReference>
<dbReference type="KEGG" id="mear:Mpt1_c08130"/>
<reference evidence="1 2" key="1">
    <citation type="journal article" date="2014" name="Appl. Environ. Microbiol.">
        <title>Comparative Genome Analysis of 'Candidatus Methanoplasma termitum' Indicates a New Mode of Energy Metabolism in the Seventh Order of Methanogens.</title>
        <authorList>
            <person name="Lang K."/>
            <person name="Schuldes J."/>
            <person name="Klingl A."/>
            <person name="Poehlein A."/>
            <person name="Daniel R."/>
            <person name="Brune A."/>
        </authorList>
    </citation>
    <scope>NUCLEOTIDE SEQUENCE [LARGE SCALE GENOMIC DNA]</scope>
    <source>
        <strain evidence="2">Mpt1</strain>
    </source>
</reference>
<name>A0A0A7LEG5_9ARCH</name>
<dbReference type="EMBL" id="CP010070">
    <property type="protein sequence ID" value="AIZ56692.1"/>
    <property type="molecule type" value="Genomic_DNA"/>
</dbReference>
<sequence>MMVNAQLYVKDLPGRLVESLEPISLVNGNIVGVVHDREQIVNQRICIDVTFEIRDTSELDRLKAIWKSKDVQIAKIGSVYKTHTMEYMLVGKFKASFIESLLDEAAKTITLESVDVNYSSKDASSATRTAMITAELISEGDLKKFDAFFADACKKSNIVYIRGL</sequence>
<gene>
    <name evidence="1" type="ORF">Mpt1_c08130</name>
</gene>
<protein>
    <submittedName>
        <fullName evidence="1">Uncharacterized protein</fullName>
    </submittedName>
</protein>
<accession>A0A0A7LEG5</accession>
<evidence type="ECO:0000313" key="1">
    <source>
        <dbReference type="EMBL" id="AIZ56692.1"/>
    </source>
</evidence>
<dbReference type="AlphaFoldDB" id="A0A0A7LEG5"/>
<dbReference type="Proteomes" id="UP000030787">
    <property type="component" value="Chromosome"/>
</dbReference>
<proteinExistence type="predicted"/>
<organism evidence="1 2">
    <name type="scientific">Candidatus Methanoplasma termitum</name>
    <dbReference type="NCBI Taxonomy" id="1577791"/>
    <lineage>
        <taxon>Archaea</taxon>
        <taxon>Methanobacteriati</taxon>
        <taxon>Thermoplasmatota</taxon>
        <taxon>Thermoplasmata</taxon>
        <taxon>Methanomassiliicoccales</taxon>
        <taxon>Methanomassiliicoccaceae</taxon>
        <taxon>Candidatus Methanoplasma</taxon>
    </lineage>
</organism>
<dbReference type="HOGENOM" id="CLU_094842_1_0_2"/>